<keyword evidence="10 18" id="KW-0067">ATP-binding</keyword>
<evidence type="ECO:0000256" key="10">
    <source>
        <dbReference type="ARBA" id="ARBA00022840"/>
    </source>
</evidence>
<organism evidence="20 21">
    <name type="scientific">Nitrosomonas oligotropha</name>
    <dbReference type="NCBI Taxonomy" id="42354"/>
    <lineage>
        <taxon>Bacteria</taxon>
        <taxon>Pseudomonadati</taxon>
        <taxon>Pseudomonadota</taxon>
        <taxon>Betaproteobacteria</taxon>
        <taxon>Nitrosomonadales</taxon>
        <taxon>Nitrosomonadaceae</taxon>
        <taxon>Nitrosomonas</taxon>
    </lineage>
</organism>
<dbReference type="Gene3D" id="3.30.1490.20">
    <property type="entry name" value="ATP-grasp fold, A domain"/>
    <property type="match status" value="1"/>
</dbReference>
<dbReference type="SUPFAM" id="SSF56059">
    <property type="entry name" value="Glutathione synthetase ATP-binding domain-like"/>
    <property type="match status" value="1"/>
</dbReference>
<dbReference type="InterPro" id="IPR037123">
    <property type="entry name" value="PRibGlycinamide_synth_C_sf"/>
</dbReference>
<dbReference type="FunFam" id="3.40.50.20:FF:000006">
    <property type="entry name" value="Phosphoribosylamine--glycine ligase, chloroplastic"/>
    <property type="match status" value="1"/>
</dbReference>
<sequence>MKLLVIGGGGREHALAWKLSLSPRVHKVFVAPGNAGTALEPGLENIPITSIPELIEFATKESVAITIVGPEIPLAAGIVDAFRAAGLKIFGPTRQAAQLETSKIFAKEFMQRHHIPTAAYARFTNPELAHAYIEQHPVPLVIKADGLAAGKGVVVAQSREEAHSAVSALLVEKHLGSAGQEIIIEEFLQGIEVSFIVMTDGNHILPLVTSQDHKRLNDGDLGPNTGGMGAYSPAPFVSPSLHAQIMRNIIDPVINGLKQDGIRYTGFLYAGLMITAGDQAKVLEFNCRLGDPETQPIMLRLKSDLLPLIEHAVHGTLDQADIEWDRRTALGVVMAAQGYPENPRKNDVIYGLQDLITEQENIGNFHIFHAGTSMGGKNGNEIVTASGRVLCVTVLGDSVKMAHQAAYKLVENIRFDGAQVRHDIGHQGINYQRGTSEKRS</sequence>
<comment type="cofactor">
    <cofactor evidence="1">
        <name>Mn(2+)</name>
        <dbReference type="ChEBI" id="CHEBI:29035"/>
    </cofactor>
</comment>
<dbReference type="PANTHER" id="PTHR43472">
    <property type="entry name" value="PHOSPHORIBOSYLAMINE--GLYCINE LIGASE"/>
    <property type="match status" value="1"/>
</dbReference>
<gene>
    <name evidence="17" type="primary">purD</name>
    <name evidence="20" type="ORF">C8R26_10377</name>
</gene>
<dbReference type="Gene3D" id="3.30.470.20">
    <property type="entry name" value="ATP-grasp fold, B domain"/>
    <property type="match status" value="1"/>
</dbReference>
<dbReference type="FunFam" id="3.30.1490.20:FF:000006">
    <property type="entry name" value="phosphoribosylamine--glycine ligase, chloroplastic-like"/>
    <property type="match status" value="1"/>
</dbReference>
<evidence type="ECO:0000256" key="3">
    <source>
        <dbReference type="ARBA" id="ARBA00005174"/>
    </source>
</evidence>
<name>A0A2T5I3B5_9PROT</name>
<dbReference type="Pfam" id="PF01071">
    <property type="entry name" value="GARS_A"/>
    <property type="match status" value="1"/>
</dbReference>
<evidence type="ECO:0000256" key="7">
    <source>
        <dbReference type="ARBA" id="ARBA00022723"/>
    </source>
</evidence>
<dbReference type="FunFam" id="3.30.470.20:FF:000031">
    <property type="entry name" value="Phosphoribosylamine--glycine ligase"/>
    <property type="match status" value="1"/>
</dbReference>
<dbReference type="Gene3D" id="3.90.600.10">
    <property type="entry name" value="Phosphoribosylglycinamide synthetase, C-terminal domain"/>
    <property type="match status" value="1"/>
</dbReference>
<evidence type="ECO:0000256" key="15">
    <source>
        <dbReference type="ARBA" id="ARBA00042864"/>
    </source>
</evidence>
<dbReference type="GO" id="GO:0006189">
    <property type="term" value="P:'de novo' IMP biosynthetic process"/>
    <property type="evidence" value="ECO:0007669"/>
    <property type="project" value="UniProtKB-UniRule"/>
</dbReference>
<evidence type="ECO:0000256" key="13">
    <source>
        <dbReference type="ARBA" id="ARBA00038345"/>
    </source>
</evidence>
<protein>
    <recommendedName>
        <fullName evidence="5 17">Phosphoribosylamine--glycine ligase</fullName>
        <ecNumber evidence="4 17">6.3.4.13</ecNumber>
    </recommendedName>
    <alternativeName>
        <fullName evidence="16 17">GARS</fullName>
    </alternativeName>
    <alternativeName>
        <fullName evidence="14 17">Glycinamide ribonucleotide synthetase</fullName>
    </alternativeName>
    <alternativeName>
        <fullName evidence="15 17">Phosphoribosylglycinamide synthetase</fullName>
    </alternativeName>
</protein>
<proteinExistence type="inferred from homology"/>
<dbReference type="SUPFAM" id="SSF51246">
    <property type="entry name" value="Rudiment single hybrid motif"/>
    <property type="match status" value="1"/>
</dbReference>
<dbReference type="GO" id="GO:0004637">
    <property type="term" value="F:phosphoribosylamine-glycine ligase activity"/>
    <property type="evidence" value="ECO:0007669"/>
    <property type="project" value="UniProtKB-UniRule"/>
</dbReference>
<dbReference type="Gene3D" id="3.40.50.20">
    <property type="match status" value="1"/>
</dbReference>
<keyword evidence="9 17" id="KW-0658">Purine biosynthesis</keyword>
<evidence type="ECO:0000256" key="6">
    <source>
        <dbReference type="ARBA" id="ARBA00022598"/>
    </source>
</evidence>
<dbReference type="AlphaFoldDB" id="A0A2T5I3B5"/>
<evidence type="ECO:0000256" key="16">
    <source>
        <dbReference type="ARBA" id="ARBA00079592"/>
    </source>
</evidence>
<dbReference type="SUPFAM" id="SSF52440">
    <property type="entry name" value="PreATP-grasp domain"/>
    <property type="match status" value="1"/>
</dbReference>
<dbReference type="SMART" id="SM01209">
    <property type="entry name" value="GARS_A"/>
    <property type="match status" value="1"/>
</dbReference>
<evidence type="ECO:0000256" key="1">
    <source>
        <dbReference type="ARBA" id="ARBA00001936"/>
    </source>
</evidence>
<keyword evidence="7" id="KW-0479">Metal-binding</keyword>
<comment type="pathway">
    <text evidence="3 17">Purine metabolism; IMP biosynthesis via de novo pathway; N(1)-(5-phospho-D-ribosyl)glycinamide from 5-phospho-alpha-D-ribose 1-diphosphate: step 2/2.</text>
</comment>
<dbReference type="Proteomes" id="UP000244128">
    <property type="component" value="Unassembled WGS sequence"/>
</dbReference>
<evidence type="ECO:0000256" key="11">
    <source>
        <dbReference type="ARBA" id="ARBA00022842"/>
    </source>
</evidence>
<comment type="catalytic activity">
    <reaction evidence="17">
        <text>5-phospho-beta-D-ribosylamine + glycine + ATP = N(1)-(5-phospho-beta-D-ribosyl)glycinamide + ADP + phosphate + H(+)</text>
        <dbReference type="Rhea" id="RHEA:17453"/>
        <dbReference type="ChEBI" id="CHEBI:15378"/>
        <dbReference type="ChEBI" id="CHEBI:30616"/>
        <dbReference type="ChEBI" id="CHEBI:43474"/>
        <dbReference type="ChEBI" id="CHEBI:57305"/>
        <dbReference type="ChEBI" id="CHEBI:58681"/>
        <dbReference type="ChEBI" id="CHEBI:143788"/>
        <dbReference type="ChEBI" id="CHEBI:456216"/>
        <dbReference type="EC" id="6.3.4.13"/>
    </reaction>
</comment>
<dbReference type="InterPro" id="IPR020562">
    <property type="entry name" value="PRibGlycinamide_synth_N"/>
</dbReference>
<dbReference type="EC" id="6.3.4.13" evidence="4 17"/>
<dbReference type="InterPro" id="IPR011761">
    <property type="entry name" value="ATP-grasp"/>
</dbReference>
<evidence type="ECO:0000256" key="17">
    <source>
        <dbReference type="HAMAP-Rule" id="MF_00138"/>
    </source>
</evidence>
<evidence type="ECO:0000256" key="12">
    <source>
        <dbReference type="ARBA" id="ARBA00023211"/>
    </source>
</evidence>
<evidence type="ECO:0000256" key="14">
    <source>
        <dbReference type="ARBA" id="ARBA00042242"/>
    </source>
</evidence>
<keyword evidence="8 18" id="KW-0547">Nucleotide-binding</keyword>
<dbReference type="HAMAP" id="MF_00138">
    <property type="entry name" value="GARS"/>
    <property type="match status" value="1"/>
</dbReference>
<evidence type="ECO:0000256" key="9">
    <source>
        <dbReference type="ARBA" id="ARBA00022755"/>
    </source>
</evidence>
<dbReference type="GO" id="GO:0009113">
    <property type="term" value="P:purine nucleobase biosynthetic process"/>
    <property type="evidence" value="ECO:0007669"/>
    <property type="project" value="InterPro"/>
</dbReference>
<dbReference type="InterPro" id="IPR020560">
    <property type="entry name" value="PRibGlycinamide_synth_C-dom"/>
</dbReference>
<dbReference type="InterPro" id="IPR000115">
    <property type="entry name" value="PRibGlycinamide_synth"/>
</dbReference>
<dbReference type="NCBIfam" id="TIGR00877">
    <property type="entry name" value="purD"/>
    <property type="match status" value="1"/>
</dbReference>
<keyword evidence="6 17" id="KW-0436">Ligase</keyword>
<comment type="caution">
    <text evidence="20">The sequence shown here is derived from an EMBL/GenBank/DDBJ whole genome shotgun (WGS) entry which is preliminary data.</text>
</comment>
<evidence type="ECO:0000256" key="5">
    <source>
        <dbReference type="ARBA" id="ARBA00020605"/>
    </source>
</evidence>
<evidence type="ECO:0000259" key="19">
    <source>
        <dbReference type="PROSITE" id="PS50975"/>
    </source>
</evidence>
<dbReference type="InterPro" id="IPR016185">
    <property type="entry name" value="PreATP-grasp_dom_sf"/>
</dbReference>
<reference evidence="20 21" key="1">
    <citation type="submission" date="2018-04" db="EMBL/GenBank/DDBJ databases">
        <title>Active sludge and wastewater microbial communities from Klosterneuburg, Austria.</title>
        <authorList>
            <person name="Wagner M."/>
        </authorList>
    </citation>
    <scope>NUCLEOTIDE SEQUENCE [LARGE SCALE GENOMIC DNA]</scope>
    <source>
        <strain evidence="20 21">Nm49</strain>
    </source>
</reference>
<dbReference type="InterPro" id="IPR011054">
    <property type="entry name" value="Rudment_hybrid_motif"/>
</dbReference>
<dbReference type="InterPro" id="IPR013815">
    <property type="entry name" value="ATP_grasp_subdomain_1"/>
</dbReference>
<comment type="cofactor">
    <cofactor evidence="2">
        <name>Mg(2+)</name>
        <dbReference type="ChEBI" id="CHEBI:18420"/>
    </cofactor>
</comment>
<evidence type="ECO:0000313" key="21">
    <source>
        <dbReference type="Proteomes" id="UP000244128"/>
    </source>
</evidence>
<dbReference type="PROSITE" id="PS00184">
    <property type="entry name" value="GARS"/>
    <property type="match status" value="1"/>
</dbReference>
<dbReference type="RefSeq" id="WP_107802284.1">
    <property type="nucleotide sequence ID" value="NZ_QAOI01000003.1"/>
</dbReference>
<dbReference type="UniPathway" id="UPA00074">
    <property type="reaction ID" value="UER00125"/>
</dbReference>
<dbReference type="GO" id="GO:0046872">
    <property type="term" value="F:metal ion binding"/>
    <property type="evidence" value="ECO:0007669"/>
    <property type="project" value="UniProtKB-KW"/>
</dbReference>
<dbReference type="EMBL" id="QAOI01000003">
    <property type="protein sequence ID" value="PTQ78315.1"/>
    <property type="molecule type" value="Genomic_DNA"/>
</dbReference>
<keyword evidence="11" id="KW-0460">Magnesium</keyword>
<dbReference type="Pfam" id="PF02843">
    <property type="entry name" value="GARS_C"/>
    <property type="match status" value="1"/>
</dbReference>
<evidence type="ECO:0000256" key="2">
    <source>
        <dbReference type="ARBA" id="ARBA00001946"/>
    </source>
</evidence>
<dbReference type="PROSITE" id="PS50975">
    <property type="entry name" value="ATP_GRASP"/>
    <property type="match status" value="1"/>
</dbReference>
<evidence type="ECO:0000256" key="8">
    <source>
        <dbReference type="ARBA" id="ARBA00022741"/>
    </source>
</evidence>
<dbReference type="InterPro" id="IPR020559">
    <property type="entry name" value="PRibGlycinamide_synth_CS"/>
</dbReference>
<comment type="similarity">
    <text evidence="13 17">Belongs to the GARS family.</text>
</comment>
<evidence type="ECO:0000256" key="18">
    <source>
        <dbReference type="PROSITE-ProRule" id="PRU00409"/>
    </source>
</evidence>
<keyword evidence="12" id="KW-0464">Manganese</keyword>
<dbReference type="InterPro" id="IPR020561">
    <property type="entry name" value="PRibGlycinamid_synth_ATP-grasp"/>
</dbReference>
<dbReference type="GO" id="GO:0005524">
    <property type="term" value="F:ATP binding"/>
    <property type="evidence" value="ECO:0007669"/>
    <property type="project" value="UniProtKB-UniRule"/>
</dbReference>
<accession>A0A2T5I3B5</accession>
<dbReference type="Pfam" id="PF02844">
    <property type="entry name" value="GARS_N"/>
    <property type="match status" value="1"/>
</dbReference>
<feature type="domain" description="ATP-grasp" evidence="19">
    <location>
        <begin position="107"/>
        <end position="314"/>
    </location>
</feature>
<dbReference type="PANTHER" id="PTHR43472:SF1">
    <property type="entry name" value="PHOSPHORIBOSYLAMINE--GLYCINE LIGASE, CHLOROPLASTIC"/>
    <property type="match status" value="1"/>
</dbReference>
<evidence type="ECO:0000256" key="4">
    <source>
        <dbReference type="ARBA" id="ARBA00013255"/>
    </source>
</evidence>
<evidence type="ECO:0000313" key="20">
    <source>
        <dbReference type="EMBL" id="PTQ78315.1"/>
    </source>
</evidence>
<dbReference type="SMART" id="SM01210">
    <property type="entry name" value="GARS_C"/>
    <property type="match status" value="1"/>
</dbReference>